<dbReference type="EMBL" id="HBEJ01017462">
    <property type="protein sequence ID" value="CAD8378774.1"/>
    <property type="molecule type" value="Transcribed_RNA"/>
</dbReference>
<name>A0A7S0FRZ6_9STRA</name>
<evidence type="ECO:0000256" key="1">
    <source>
        <dbReference type="SAM" id="MobiDB-lite"/>
    </source>
</evidence>
<evidence type="ECO:0000313" key="2">
    <source>
        <dbReference type="EMBL" id="CAD8378774.1"/>
    </source>
</evidence>
<gene>
    <name evidence="2" type="ORF">MPOL1434_LOCUS10204</name>
</gene>
<accession>A0A7S0FRZ6</accession>
<organism evidence="2">
    <name type="scientific">Minutocellus polymorphus</name>
    <dbReference type="NCBI Taxonomy" id="265543"/>
    <lineage>
        <taxon>Eukaryota</taxon>
        <taxon>Sar</taxon>
        <taxon>Stramenopiles</taxon>
        <taxon>Ochrophyta</taxon>
        <taxon>Bacillariophyta</taxon>
        <taxon>Mediophyceae</taxon>
        <taxon>Cymatosirophycidae</taxon>
        <taxon>Cymatosirales</taxon>
        <taxon>Cymatosiraceae</taxon>
        <taxon>Minutocellus</taxon>
    </lineage>
</organism>
<proteinExistence type="predicted"/>
<reference evidence="2" key="1">
    <citation type="submission" date="2021-01" db="EMBL/GenBank/DDBJ databases">
        <authorList>
            <person name="Corre E."/>
            <person name="Pelletier E."/>
            <person name="Niang G."/>
            <person name="Scheremetjew M."/>
            <person name="Finn R."/>
            <person name="Kale V."/>
            <person name="Holt S."/>
            <person name="Cochrane G."/>
            <person name="Meng A."/>
            <person name="Brown T."/>
            <person name="Cohen L."/>
        </authorList>
    </citation>
    <scope>NUCLEOTIDE SEQUENCE</scope>
    <source>
        <strain evidence="2">CCMP3303</strain>
    </source>
</reference>
<feature type="region of interest" description="Disordered" evidence="1">
    <location>
        <begin position="71"/>
        <end position="94"/>
    </location>
</feature>
<protein>
    <submittedName>
        <fullName evidence="2">Uncharacterized protein</fullName>
    </submittedName>
</protein>
<dbReference type="AlphaFoldDB" id="A0A7S0FRZ6"/>
<sequence length="174" mass="19518">MLHDKSTSSTSSLFAAIPARSVPTGGMINRYRSARALPHPRRNLNNVAKHYQHIYGNYVTMDRLYLPSLDDAQRDGPPRCVSPMEESDSEERYGDQMISNDSLMADDEFTPLDYHVDSTRELYVVVSECLRSHPLLLISSEDVTMTEFQSPAVGNPAAWESLNLNHSLGVLEDC</sequence>